<dbReference type="EMBL" id="JBHUKU010000020">
    <property type="protein sequence ID" value="MFD2462992.1"/>
    <property type="molecule type" value="Genomic_DNA"/>
</dbReference>
<gene>
    <name evidence="2" type="ORF">ACFSYJ_30585</name>
</gene>
<reference evidence="3" key="1">
    <citation type="journal article" date="2019" name="Int. J. Syst. Evol. Microbiol.">
        <title>The Global Catalogue of Microorganisms (GCM) 10K type strain sequencing project: providing services to taxonomists for standard genome sequencing and annotation.</title>
        <authorList>
            <consortium name="The Broad Institute Genomics Platform"/>
            <consortium name="The Broad Institute Genome Sequencing Center for Infectious Disease"/>
            <person name="Wu L."/>
            <person name="Ma J."/>
        </authorList>
    </citation>
    <scope>NUCLEOTIDE SEQUENCE [LARGE SCALE GENOMIC DNA]</scope>
    <source>
        <strain evidence="3">CGMCC 4.7643</strain>
    </source>
</reference>
<dbReference type="InterPro" id="IPR011256">
    <property type="entry name" value="Reg_factor_effector_dom_sf"/>
</dbReference>
<feature type="domain" description="AraC effector-binding" evidence="1">
    <location>
        <begin position="1"/>
        <end position="160"/>
    </location>
</feature>
<keyword evidence="3" id="KW-1185">Reference proteome</keyword>
<proteinExistence type="predicted"/>
<dbReference type="InterPro" id="IPR029442">
    <property type="entry name" value="GyrI-like"/>
</dbReference>
<name>A0ABW5GQD7_9PSEU</name>
<sequence length="161" mass="17391">MPSFVDRPAQHYVGARATIAVTEFATIADQIPRIIGLLAQHGLAPAGAPFFRYLVIHPGMRFTAEACVPVEGEFTPEAPLITGVVPAGKYVLSTYVGHPDGLFGATKAVLDWGAAEGVRWDSTEAEDGEHWAGRLEVLNTNPLEQPDPTQWSTDLLFHVAE</sequence>
<protein>
    <submittedName>
        <fullName evidence="2">GyrI-like domain-containing protein</fullName>
    </submittedName>
</protein>
<comment type="caution">
    <text evidence="2">The sequence shown here is derived from an EMBL/GenBank/DDBJ whole genome shotgun (WGS) entry which is preliminary data.</text>
</comment>
<dbReference type="SUPFAM" id="SSF55136">
    <property type="entry name" value="Probable bacterial effector-binding domain"/>
    <property type="match status" value="1"/>
</dbReference>
<dbReference type="RefSeq" id="WP_345392738.1">
    <property type="nucleotide sequence ID" value="NZ_BAABHG010000005.1"/>
</dbReference>
<dbReference type="Pfam" id="PF06445">
    <property type="entry name" value="GyrI-like"/>
    <property type="match status" value="1"/>
</dbReference>
<dbReference type="SMART" id="SM00871">
    <property type="entry name" value="AraC_E_bind"/>
    <property type="match status" value="1"/>
</dbReference>
<accession>A0ABW5GQD7</accession>
<dbReference type="Gene3D" id="3.20.80.10">
    <property type="entry name" value="Regulatory factor, effector binding domain"/>
    <property type="match status" value="1"/>
</dbReference>
<evidence type="ECO:0000259" key="1">
    <source>
        <dbReference type="SMART" id="SM00871"/>
    </source>
</evidence>
<evidence type="ECO:0000313" key="2">
    <source>
        <dbReference type="EMBL" id="MFD2462992.1"/>
    </source>
</evidence>
<evidence type="ECO:0000313" key="3">
    <source>
        <dbReference type="Proteomes" id="UP001597419"/>
    </source>
</evidence>
<dbReference type="InterPro" id="IPR010499">
    <property type="entry name" value="AraC_E-bd"/>
</dbReference>
<dbReference type="Proteomes" id="UP001597419">
    <property type="component" value="Unassembled WGS sequence"/>
</dbReference>
<organism evidence="2 3">
    <name type="scientific">Amycolatopsis samaneae</name>
    <dbReference type="NCBI Taxonomy" id="664691"/>
    <lineage>
        <taxon>Bacteria</taxon>
        <taxon>Bacillati</taxon>
        <taxon>Actinomycetota</taxon>
        <taxon>Actinomycetes</taxon>
        <taxon>Pseudonocardiales</taxon>
        <taxon>Pseudonocardiaceae</taxon>
        <taxon>Amycolatopsis</taxon>
    </lineage>
</organism>